<name>A0A0G4GLX8_9ALVE</name>
<organism evidence="1">
    <name type="scientific">Chromera velia CCMP2878</name>
    <dbReference type="NCBI Taxonomy" id="1169474"/>
    <lineage>
        <taxon>Eukaryota</taxon>
        <taxon>Sar</taxon>
        <taxon>Alveolata</taxon>
        <taxon>Colpodellida</taxon>
        <taxon>Chromeraceae</taxon>
        <taxon>Chromera</taxon>
    </lineage>
</organism>
<dbReference type="AlphaFoldDB" id="A0A0G4GLX8"/>
<gene>
    <name evidence="1" type="ORF">Cvel_22480</name>
</gene>
<proteinExistence type="predicted"/>
<dbReference type="VEuPathDB" id="CryptoDB:Cvel_22480"/>
<accession>A0A0G4GLX8</accession>
<protein>
    <submittedName>
        <fullName evidence="1">Uncharacterized protein</fullName>
    </submittedName>
</protein>
<reference evidence="1" key="1">
    <citation type="submission" date="2014-11" db="EMBL/GenBank/DDBJ databases">
        <authorList>
            <person name="Otto D Thomas"/>
            <person name="Naeem Raeece"/>
        </authorList>
    </citation>
    <scope>NUCLEOTIDE SEQUENCE</scope>
</reference>
<evidence type="ECO:0000313" key="1">
    <source>
        <dbReference type="EMBL" id="CEM31138.1"/>
    </source>
</evidence>
<dbReference type="EMBL" id="CDMZ01001341">
    <property type="protein sequence ID" value="CEM31138.1"/>
    <property type="molecule type" value="Genomic_DNA"/>
</dbReference>
<sequence>MKLAVLIATSPIAYTNALQRLRVAQHHSRSFLQNKETETQKAGYCSGDGPCPEYKDDEEGCKESTFDCTWNEGSFLQKKQSQKGCHGAADRYCDSYDDEDDCHTGGCIWT</sequence>